<dbReference type="Gene3D" id="3.40.50.150">
    <property type="entry name" value="Vaccinia Virus protein VP39"/>
    <property type="match status" value="1"/>
</dbReference>
<evidence type="ECO:0000313" key="1">
    <source>
        <dbReference type="EMBL" id="MFC4554898.1"/>
    </source>
</evidence>
<dbReference type="Gene3D" id="1.10.287.540">
    <property type="entry name" value="Helix hairpin bin"/>
    <property type="match status" value="1"/>
</dbReference>
<dbReference type="InterPro" id="IPR024268">
    <property type="entry name" value="AviRa"/>
</dbReference>
<evidence type="ECO:0000313" key="2">
    <source>
        <dbReference type="Proteomes" id="UP001595955"/>
    </source>
</evidence>
<dbReference type="SUPFAM" id="SSF53335">
    <property type="entry name" value="S-adenosyl-L-methionine-dependent methyltransferases"/>
    <property type="match status" value="1"/>
</dbReference>
<name>A0ABV9D9G7_9MICO</name>
<dbReference type="RefSeq" id="WP_164471385.1">
    <property type="nucleotide sequence ID" value="NZ_CP033325.1"/>
</dbReference>
<reference evidence="2" key="1">
    <citation type="journal article" date="2019" name="Int. J. Syst. Evol. Microbiol.">
        <title>The Global Catalogue of Microorganisms (GCM) 10K type strain sequencing project: providing services to taxonomists for standard genome sequencing and annotation.</title>
        <authorList>
            <consortium name="The Broad Institute Genomics Platform"/>
            <consortium name="The Broad Institute Genome Sequencing Center for Infectious Disease"/>
            <person name="Wu L."/>
            <person name="Ma J."/>
        </authorList>
    </citation>
    <scope>NUCLEOTIDE SEQUENCE [LARGE SCALE GENOMIC DNA]</scope>
    <source>
        <strain evidence="2">JCM 3369</strain>
    </source>
</reference>
<protein>
    <recommendedName>
        <fullName evidence="3">Methyltransferase domain-containing protein</fullName>
    </recommendedName>
</protein>
<dbReference type="EMBL" id="JBHSGF010000004">
    <property type="protein sequence ID" value="MFC4554898.1"/>
    <property type="molecule type" value="Genomic_DNA"/>
</dbReference>
<proteinExistence type="predicted"/>
<gene>
    <name evidence="1" type="ORF">ACFO3F_06540</name>
</gene>
<organism evidence="1 2">
    <name type="scientific">Georgenia faecalis</name>
    <dbReference type="NCBI Taxonomy" id="2483799"/>
    <lineage>
        <taxon>Bacteria</taxon>
        <taxon>Bacillati</taxon>
        <taxon>Actinomycetota</taxon>
        <taxon>Actinomycetes</taxon>
        <taxon>Micrococcales</taxon>
        <taxon>Bogoriellaceae</taxon>
        <taxon>Georgenia</taxon>
    </lineage>
</organism>
<accession>A0ABV9D9G7</accession>
<dbReference type="InterPro" id="IPR029063">
    <property type="entry name" value="SAM-dependent_MTases_sf"/>
</dbReference>
<dbReference type="Pfam" id="PF11599">
    <property type="entry name" value="AviRa"/>
    <property type="match status" value="1"/>
</dbReference>
<comment type="caution">
    <text evidence="1">The sequence shown here is derived from an EMBL/GenBank/DDBJ whole genome shotgun (WGS) entry which is preliminary data.</text>
</comment>
<sequence length="231" mass="25260">MRFEHAPAAHYGDFASGDVLYSAPGHPGFPVRLTLELFERARLLTGRSRVGVWDPMCGAGGIVTTLGLARGEAITQILATDISGDATTLAAKNLELLTEEGLRRRARLLAKRSDARAEVVERLRERRRGASPITTHVSVLDVTRTIDVGLLPLGGIDIVIADLPYGGQTAWSSGAQHPPLQMLQHLRAHLSRHSVIVLCSNRRMDFAELPGSLRTFKHGKRIIKFYRGDAS</sequence>
<keyword evidence="2" id="KW-1185">Reference proteome</keyword>
<evidence type="ECO:0008006" key="3">
    <source>
        <dbReference type="Google" id="ProtNLM"/>
    </source>
</evidence>
<dbReference type="Proteomes" id="UP001595955">
    <property type="component" value="Unassembled WGS sequence"/>
</dbReference>